<keyword evidence="4" id="KW-0479">Metal-binding</keyword>
<name>A0A443IUN3_9RHOB</name>
<reference evidence="9 10" key="1">
    <citation type="submission" date="2019-01" db="EMBL/GenBank/DDBJ databases">
        <title>Sinorhodobacter populi sp. nov. isolated from the symptomatic bark tissue of Populus euramericana canker.</title>
        <authorList>
            <person name="Xu G."/>
        </authorList>
    </citation>
    <scope>NUCLEOTIDE SEQUENCE [LARGE SCALE GENOMIC DNA]</scope>
    <source>
        <strain evidence="9 10">2D-5</strain>
    </source>
</reference>
<dbReference type="Gene3D" id="2.40.40.20">
    <property type="match status" value="1"/>
</dbReference>
<evidence type="ECO:0000256" key="4">
    <source>
        <dbReference type="ARBA" id="ARBA00022723"/>
    </source>
</evidence>
<comment type="cofactor">
    <cofactor evidence="1">
        <name>Mo-bis(molybdopterin guanine dinucleotide)</name>
        <dbReference type="ChEBI" id="CHEBI:60539"/>
    </cofactor>
</comment>
<keyword evidence="9" id="KW-0808">Transferase</keyword>
<comment type="similarity">
    <text evidence="2">Belongs to the prokaryotic molybdopterin-containing oxidoreductase family.</text>
</comment>
<dbReference type="GO" id="GO:0009055">
    <property type="term" value="F:electron transfer activity"/>
    <property type="evidence" value="ECO:0007669"/>
    <property type="project" value="TreeGrafter"/>
</dbReference>
<dbReference type="Gene3D" id="3.40.228.10">
    <property type="entry name" value="Dimethylsulfoxide Reductase, domain 2"/>
    <property type="match status" value="1"/>
</dbReference>
<dbReference type="SUPFAM" id="SSF50692">
    <property type="entry name" value="ADC-like"/>
    <property type="match status" value="1"/>
</dbReference>
<keyword evidence="5" id="KW-0560">Oxidoreductase</keyword>
<organism evidence="9 10">
    <name type="scientific">Paenirhodobacter populi</name>
    <dbReference type="NCBI Taxonomy" id="2306993"/>
    <lineage>
        <taxon>Bacteria</taxon>
        <taxon>Pseudomonadati</taxon>
        <taxon>Pseudomonadota</taxon>
        <taxon>Alphaproteobacteria</taxon>
        <taxon>Rhodobacterales</taxon>
        <taxon>Rhodobacter group</taxon>
        <taxon>Paenirhodobacter</taxon>
    </lineage>
</organism>
<evidence type="ECO:0000256" key="5">
    <source>
        <dbReference type="ARBA" id="ARBA00023002"/>
    </source>
</evidence>
<dbReference type="EMBL" id="SAUW01000010">
    <property type="protein sequence ID" value="RWR11827.1"/>
    <property type="molecule type" value="Genomic_DNA"/>
</dbReference>
<evidence type="ECO:0000313" key="10">
    <source>
        <dbReference type="Proteomes" id="UP000285710"/>
    </source>
</evidence>
<dbReference type="GO" id="GO:0016740">
    <property type="term" value="F:transferase activity"/>
    <property type="evidence" value="ECO:0007669"/>
    <property type="project" value="UniProtKB-KW"/>
</dbReference>
<evidence type="ECO:0000256" key="2">
    <source>
        <dbReference type="ARBA" id="ARBA00010312"/>
    </source>
</evidence>
<dbReference type="InterPro" id="IPR006656">
    <property type="entry name" value="Mopterin_OxRdtase"/>
</dbReference>
<dbReference type="PANTHER" id="PTHR43742">
    <property type="entry name" value="TRIMETHYLAMINE-N-OXIDE REDUCTASE"/>
    <property type="match status" value="1"/>
</dbReference>
<dbReference type="GO" id="GO:0030151">
    <property type="term" value="F:molybdenum ion binding"/>
    <property type="evidence" value="ECO:0007669"/>
    <property type="project" value="TreeGrafter"/>
</dbReference>
<dbReference type="GO" id="GO:0016491">
    <property type="term" value="F:oxidoreductase activity"/>
    <property type="evidence" value="ECO:0007669"/>
    <property type="project" value="UniProtKB-KW"/>
</dbReference>
<dbReference type="InterPro" id="IPR006657">
    <property type="entry name" value="MoPterin_dinucl-bd_dom"/>
</dbReference>
<dbReference type="GO" id="GO:0043546">
    <property type="term" value="F:molybdopterin cofactor binding"/>
    <property type="evidence" value="ECO:0007669"/>
    <property type="project" value="InterPro"/>
</dbReference>
<dbReference type="InterPro" id="IPR041460">
    <property type="entry name" value="Molybdopterin_N"/>
</dbReference>
<keyword evidence="10" id="KW-1185">Reference proteome</keyword>
<dbReference type="Pfam" id="PF18364">
    <property type="entry name" value="Molybdopterin_N"/>
    <property type="match status" value="1"/>
</dbReference>
<dbReference type="Gene3D" id="3.40.50.740">
    <property type="match status" value="1"/>
</dbReference>
<dbReference type="GO" id="GO:0009061">
    <property type="term" value="P:anaerobic respiration"/>
    <property type="evidence" value="ECO:0007669"/>
    <property type="project" value="TreeGrafter"/>
</dbReference>
<feature type="domain" description="Molybdopterin oxidoreductase N-terminal" evidence="8">
    <location>
        <begin position="9"/>
        <end position="46"/>
    </location>
</feature>
<dbReference type="Pfam" id="PF00384">
    <property type="entry name" value="Molybdopterin"/>
    <property type="match status" value="1"/>
</dbReference>
<reference evidence="9 10" key="2">
    <citation type="submission" date="2019-01" db="EMBL/GenBank/DDBJ databases">
        <authorList>
            <person name="Li Y."/>
        </authorList>
    </citation>
    <scope>NUCLEOTIDE SEQUENCE [LARGE SCALE GENOMIC DNA]</scope>
    <source>
        <strain evidence="9 10">2D-5</strain>
    </source>
</reference>
<accession>A0A443IUN3</accession>
<feature type="domain" description="Molybdopterin oxidoreductase" evidence="6">
    <location>
        <begin position="52"/>
        <end position="515"/>
    </location>
</feature>
<dbReference type="PANTHER" id="PTHR43742:SF10">
    <property type="entry name" value="TRIMETHYLAMINE-N-OXIDE REDUCTASE 2"/>
    <property type="match status" value="1"/>
</dbReference>
<gene>
    <name evidence="9" type="ORF">D2T33_11415</name>
</gene>
<dbReference type="RefSeq" id="WP_128269841.1">
    <property type="nucleotide sequence ID" value="NZ_SAUW01000010.1"/>
</dbReference>
<dbReference type="Gene3D" id="3.90.55.10">
    <property type="entry name" value="Dimethylsulfoxide Reductase, domain 3"/>
    <property type="match status" value="1"/>
</dbReference>
<dbReference type="Pfam" id="PF01568">
    <property type="entry name" value="Molydop_binding"/>
    <property type="match status" value="1"/>
</dbReference>
<evidence type="ECO:0000256" key="1">
    <source>
        <dbReference type="ARBA" id="ARBA00001942"/>
    </source>
</evidence>
<evidence type="ECO:0000259" key="7">
    <source>
        <dbReference type="Pfam" id="PF01568"/>
    </source>
</evidence>
<dbReference type="SUPFAM" id="SSF53706">
    <property type="entry name" value="Formate dehydrogenase/DMSO reductase, domains 1-3"/>
    <property type="match status" value="1"/>
</dbReference>
<dbReference type="AlphaFoldDB" id="A0A443IUN3"/>
<dbReference type="InterPro" id="IPR050612">
    <property type="entry name" value="Prok_Mopterin_Oxidored"/>
</dbReference>
<comment type="caution">
    <text evidence="9">The sequence shown here is derived from an EMBL/GenBank/DDBJ whole genome shotgun (WGS) entry which is preliminary data.</text>
</comment>
<dbReference type="Proteomes" id="UP000285710">
    <property type="component" value="Unassembled WGS sequence"/>
</dbReference>
<proteinExistence type="inferred from homology"/>
<evidence type="ECO:0000259" key="6">
    <source>
        <dbReference type="Pfam" id="PF00384"/>
    </source>
</evidence>
<keyword evidence="3" id="KW-0500">Molybdenum</keyword>
<dbReference type="GO" id="GO:0030288">
    <property type="term" value="C:outer membrane-bounded periplasmic space"/>
    <property type="evidence" value="ECO:0007669"/>
    <property type="project" value="TreeGrafter"/>
</dbReference>
<sequence length="779" mass="84643">MNDAPFRFHSSHWGAFRARAQGAGLEIRPLDSDPDPSPIIHNLATALDHPARLGRPLVRRGWLADGPGPDDRRGSDTYVEMDWDRALDLAAGELARLGAGTLPEAGPMPGAHVFGGSYGWSSAGRFHHAQGLLHRFLNSVFGGYVSSVNTYSSAAGEVVMEIVYGAASLMTKDAPYWDEIAEHSDMVLAFGGLPLRPMQVAPGGASAHVARGAMERAARRGCRFVCVSPLSDDLPDLPGARWIAPRPATDVALMLGMAWHLEEQDLVNRDYLARYTSGYDRFLPYLKGETDGIPKTPSWAAAITGIPAATIRELAAQAAAGRTHVSVTYSLQRAENGEQPIWMALVLASMLGQGKLKGAGFTYSLGSMGDRGRRPLAVPLPRLPQGRNRVPDFIPVARISELLLHPGKAYTYKGETRHYADIRLVYWAGGNPFHHHQDLQRLTRAFARPDTIIVHDSVGTATAAHADIIFPATLTAEREDIGAAGNDPLMIPMQRLGQPFGEARDDYDIFAALARRLGCGEGYTEGLDARGWQERIYQRTQEALARMGLPAPDFADFMRGGPVALPLSDTPSRMDRFHADPEGSALPTDSGRIEIFCPRIARAGLPGHPVWMEPEEWLGGALADRFPFQLVANQPQGKLHSQLDFGAVSMQTKRRGREVARMNPTDAARLGLTGGDTILLRNDRGGALAVLELSPRVRERVIQLSTGAWYAPRRLTPPGESREMTICVNGNPNILTSDRGASILSQGCAGQLTLVDVTKWTGEVPEPVPHRDILPRLPG</sequence>
<protein>
    <submittedName>
        <fullName evidence="9">Asp-tRNA(Asn)/Glu-tRNA(Gln) amidotransferase GatCAB subunit C</fullName>
    </submittedName>
</protein>
<feature type="domain" description="Molybdopterin dinucleotide-binding" evidence="7">
    <location>
        <begin position="628"/>
        <end position="748"/>
    </location>
</feature>
<dbReference type="InterPro" id="IPR009010">
    <property type="entry name" value="Asp_de-COase-like_dom_sf"/>
</dbReference>
<evidence type="ECO:0000259" key="8">
    <source>
        <dbReference type="Pfam" id="PF18364"/>
    </source>
</evidence>
<evidence type="ECO:0000256" key="3">
    <source>
        <dbReference type="ARBA" id="ARBA00022505"/>
    </source>
</evidence>
<evidence type="ECO:0000313" key="9">
    <source>
        <dbReference type="EMBL" id="RWR11827.1"/>
    </source>
</evidence>